<dbReference type="InterPro" id="IPR029063">
    <property type="entry name" value="SAM-dependent_MTases_sf"/>
</dbReference>
<evidence type="ECO:0000256" key="1">
    <source>
        <dbReference type="SAM" id="Coils"/>
    </source>
</evidence>
<accession>A0A1L4BU72</accession>
<name>A0A1L4BU72_9GAMM</name>
<dbReference type="EMBL" id="CP016796">
    <property type="protein sequence ID" value="API87374.1"/>
    <property type="molecule type" value="Genomic_DNA"/>
</dbReference>
<dbReference type="OrthoDB" id="9816424at2"/>
<evidence type="ECO:0000313" key="2">
    <source>
        <dbReference type="EMBL" id="API87374.1"/>
    </source>
</evidence>
<dbReference type="Pfam" id="PF13578">
    <property type="entry name" value="Methyltransf_24"/>
    <property type="match status" value="1"/>
</dbReference>
<proteinExistence type="predicted"/>
<protein>
    <recommendedName>
        <fullName evidence="4">Class I SAM-dependent methyltransferase</fullName>
    </recommendedName>
</protein>
<dbReference type="RefSeq" id="WP_072713158.1">
    <property type="nucleotide sequence ID" value="NZ_CP016796.1"/>
</dbReference>
<sequence>MFKSKIGYILPYLCNQFEPSDIILIESDVSSYIDVLNNYDAKIHYISNKVKNRLPNSWSDYEIILSNKGGEVEFYEVDIKHLSSTISPEILKSITPDIKVQSVRRLHSKSLGGFFQENTRKGGSKFLIVDQIGTLDKVKDLDLDQLGITVIAARVVKRGIPEISEDELSVYLRTKNFKLVTFLEDHFCAMGMAVYVRDYKKELNETRIQLENKNKELQQQVLYIENEKKTTKSILEQASDIVSKRQLLLICLAEIAQYSRNYDEAIRYWQQVASSLEENMPQFFYERLSQAYKRIGAFPKGTNEEEFVRGTDDRYKVLQKIHQILNPKLYLEVGVETGRSLVLATCRSIGIDPMPRICHKLEANHEIVQKTSDVFFATNANEILTKSIDFAFIDGMHLFEYALRDFINIERYSTKDTVIAIDDIYPGHLAQADRSRRTRNWTGDVWKLSSIIEKYRPDLEIIYLDVYPTGLMVVKNLNCQNMILIENYKKIVDEYMNKIINVEKYINREGCVSPDIYFKEDLLL</sequence>
<dbReference type="SUPFAM" id="SSF53335">
    <property type="entry name" value="S-adenosyl-L-methionine-dependent methyltransferases"/>
    <property type="match status" value="1"/>
</dbReference>
<reference evidence="2 3" key="1">
    <citation type="journal article" date="2016" name="Appl. Environ. Microbiol.">
        <title>Whole genome relationships among Francisella bacteria of diverse origin define new species and provide specific regions for detection.</title>
        <authorList>
            <person name="Challacombe J.F."/>
            <person name="Petersen J.M."/>
            <person name="Gallegos-Graves V."/>
            <person name="Hodge D."/>
            <person name="Pillai S."/>
            <person name="Kuske C.R."/>
        </authorList>
    </citation>
    <scope>NUCLEOTIDE SEQUENCE [LARGE SCALE GENOMIC DNA]</scope>
    <source>
        <strain evidence="3">TX07-7310</strain>
    </source>
</reference>
<dbReference type="Gene3D" id="1.25.40.10">
    <property type="entry name" value="Tetratricopeptide repeat domain"/>
    <property type="match status" value="1"/>
</dbReference>
<evidence type="ECO:0000313" key="3">
    <source>
        <dbReference type="Proteomes" id="UP000184222"/>
    </source>
</evidence>
<gene>
    <name evidence="2" type="ORF">F7310_08360</name>
</gene>
<keyword evidence="3" id="KW-1185">Reference proteome</keyword>
<dbReference type="AlphaFoldDB" id="A0A1L4BU72"/>
<evidence type="ECO:0008006" key="4">
    <source>
        <dbReference type="Google" id="ProtNLM"/>
    </source>
</evidence>
<dbReference type="STRING" id="573570.F7310_08360"/>
<keyword evidence="1" id="KW-0175">Coiled coil</keyword>
<dbReference type="KEGG" id="frx:F7310_08360"/>
<dbReference type="Gene3D" id="3.40.50.150">
    <property type="entry name" value="Vaccinia Virus protein VP39"/>
    <property type="match status" value="1"/>
</dbReference>
<dbReference type="Proteomes" id="UP000184222">
    <property type="component" value="Chromosome"/>
</dbReference>
<dbReference type="InterPro" id="IPR011990">
    <property type="entry name" value="TPR-like_helical_dom_sf"/>
</dbReference>
<feature type="coiled-coil region" evidence="1">
    <location>
        <begin position="196"/>
        <end position="227"/>
    </location>
</feature>
<organism evidence="2 3">
    <name type="scientific">Francisella uliginis</name>
    <dbReference type="NCBI Taxonomy" id="573570"/>
    <lineage>
        <taxon>Bacteria</taxon>
        <taxon>Pseudomonadati</taxon>
        <taxon>Pseudomonadota</taxon>
        <taxon>Gammaproteobacteria</taxon>
        <taxon>Thiotrichales</taxon>
        <taxon>Francisellaceae</taxon>
        <taxon>Francisella</taxon>
    </lineage>
</organism>